<dbReference type="GeneID" id="106814869"/>
<gene>
    <name evidence="4" type="primary">LOC106814869</name>
</gene>
<dbReference type="SUPFAM" id="SSF48557">
    <property type="entry name" value="L-aspartase-like"/>
    <property type="match status" value="1"/>
</dbReference>
<proteinExistence type="predicted"/>
<dbReference type="RefSeq" id="XP_014674728.1">
    <property type="nucleotide sequence ID" value="XM_014819242.1"/>
</dbReference>
<feature type="domain" description="Fumarate lyase N-terminal" evidence="2">
    <location>
        <begin position="58"/>
        <end position="222"/>
    </location>
</feature>
<keyword evidence="1" id="KW-0456">Lyase</keyword>
<accession>A0ABM1ERA7</accession>
<dbReference type="Proteomes" id="UP000695022">
    <property type="component" value="Unplaced"/>
</dbReference>
<evidence type="ECO:0000313" key="3">
    <source>
        <dbReference type="Proteomes" id="UP000695022"/>
    </source>
</evidence>
<dbReference type="PANTHER" id="PTHR43172">
    <property type="entry name" value="ADENYLOSUCCINATE LYASE"/>
    <property type="match status" value="1"/>
</dbReference>
<reference evidence="4" key="1">
    <citation type="submission" date="2025-08" db="UniProtKB">
        <authorList>
            <consortium name="RefSeq"/>
        </authorList>
    </citation>
    <scope>IDENTIFICATION</scope>
</reference>
<protein>
    <submittedName>
        <fullName evidence="4">Adenylosuccinate lyase-like</fullName>
    </submittedName>
</protein>
<dbReference type="PANTHER" id="PTHR43172:SF1">
    <property type="entry name" value="ADENYLOSUCCINATE LYASE"/>
    <property type="match status" value="1"/>
</dbReference>
<evidence type="ECO:0000259" key="2">
    <source>
        <dbReference type="Pfam" id="PF00206"/>
    </source>
</evidence>
<organism evidence="3 4">
    <name type="scientific">Priapulus caudatus</name>
    <name type="common">Priapulid worm</name>
    <dbReference type="NCBI Taxonomy" id="37621"/>
    <lineage>
        <taxon>Eukaryota</taxon>
        <taxon>Metazoa</taxon>
        <taxon>Ecdysozoa</taxon>
        <taxon>Scalidophora</taxon>
        <taxon>Priapulida</taxon>
        <taxon>Priapulimorpha</taxon>
        <taxon>Priapulimorphida</taxon>
        <taxon>Priapulidae</taxon>
        <taxon>Priapulus</taxon>
    </lineage>
</organism>
<dbReference type="Gene3D" id="1.10.275.60">
    <property type="match status" value="1"/>
</dbReference>
<evidence type="ECO:0000256" key="1">
    <source>
        <dbReference type="ARBA" id="ARBA00023239"/>
    </source>
</evidence>
<evidence type="ECO:0000313" key="4">
    <source>
        <dbReference type="RefSeq" id="XP_014674728.1"/>
    </source>
</evidence>
<dbReference type="Pfam" id="PF00206">
    <property type="entry name" value="Lyase_1"/>
    <property type="match status" value="1"/>
</dbReference>
<name>A0ABM1ERA7_PRICU</name>
<keyword evidence="3" id="KW-1185">Reference proteome</keyword>
<sequence>MAASLSGSDPSSTAQRSFVMASELEYMKYRSPLTARYASPEMSYNFSEMNKFVNWRKLWMWLAKAQQTLGLDIKDEQIAEMEANLRNIDFEVAMEEEKKRRHDVMAHIHTFAKCCPKAASIIHLGATSAYVGDNTDLIVMRDAFMILIPKVARCIHRLSKFAELHKDLPTLGHTHLQPAQLTTVGKRSCLWISDMLMDLHNMERVKHELRLRGVKGTTGTQASFMALFDNNSDKVEMLDRLVAEMAGFKKVYKVCGQTYSRKVDFDCLCVLASLGVSIHKG</sequence>
<dbReference type="InterPro" id="IPR022761">
    <property type="entry name" value="Fumarate_lyase_N"/>
</dbReference>
<dbReference type="Gene3D" id="1.20.200.10">
    <property type="entry name" value="Fumarase/aspartase (Central domain)"/>
    <property type="match status" value="1"/>
</dbReference>
<dbReference type="InterPro" id="IPR008948">
    <property type="entry name" value="L-Aspartase-like"/>
</dbReference>